<feature type="domain" description="Alpha/beta hydrolase fold-3" evidence="1">
    <location>
        <begin position="45"/>
        <end position="158"/>
    </location>
</feature>
<evidence type="ECO:0000259" key="1">
    <source>
        <dbReference type="Pfam" id="PF07859"/>
    </source>
</evidence>
<protein>
    <recommendedName>
        <fullName evidence="1">Alpha/beta hydrolase fold-3 domain-containing protein</fullName>
    </recommendedName>
</protein>
<keyword evidence="3" id="KW-1185">Reference proteome</keyword>
<dbReference type="Proteomes" id="UP001600888">
    <property type="component" value="Unassembled WGS sequence"/>
</dbReference>
<dbReference type="InterPro" id="IPR029058">
    <property type="entry name" value="AB_hydrolase_fold"/>
</dbReference>
<comment type="caution">
    <text evidence="2">The sequence shown here is derived from an EMBL/GenBank/DDBJ whole genome shotgun (WGS) entry which is preliminary data.</text>
</comment>
<dbReference type="EMBL" id="JBAWTH010000035">
    <property type="protein sequence ID" value="KAL2284624.1"/>
    <property type="molecule type" value="Genomic_DNA"/>
</dbReference>
<dbReference type="Gene3D" id="3.40.50.1820">
    <property type="entry name" value="alpha/beta hydrolase"/>
    <property type="match status" value="1"/>
</dbReference>
<reference evidence="2 3" key="1">
    <citation type="submission" date="2024-03" db="EMBL/GenBank/DDBJ databases">
        <title>A high-quality draft genome sequence of Diaporthe vaccinii, a causative agent of upright dieback and viscid rot disease in cranberry plants.</title>
        <authorList>
            <person name="Sarrasin M."/>
            <person name="Lang B.F."/>
            <person name="Burger G."/>
        </authorList>
    </citation>
    <scope>NUCLEOTIDE SEQUENCE [LARGE SCALE GENOMIC DNA]</scope>
    <source>
        <strain evidence="2 3">IS7</strain>
    </source>
</reference>
<dbReference type="PANTHER" id="PTHR23024">
    <property type="entry name" value="ARYLACETAMIDE DEACETYLASE"/>
    <property type="match status" value="1"/>
</dbReference>
<gene>
    <name evidence="2" type="ORF">FJTKL_08724</name>
</gene>
<proteinExistence type="predicted"/>
<accession>A0ABR4EQA9</accession>
<evidence type="ECO:0000313" key="2">
    <source>
        <dbReference type="EMBL" id="KAL2284624.1"/>
    </source>
</evidence>
<organism evidence="2 3">
    <name type="scientific">Diaporthe vaccinii</name>
    <dbReference type="NCBI Taxonomy" id="105482"/>
    <lineage>
        <taxon>Eukaryota</taxon>
        <taxon>Fungi</taxon>
        <taxon>Dikarya</taxon>
        <taxon>Ascomycota</taxon>
        <taxon>Pezizomycotina</taxon>
        <taxon>Sordariomycetes</taxon>
        <taxon>Sordariomycetidae</taxon>
        <taxon>Diaporthales</taxon>
        <taxon>Diaporthaceae</taxon>
        <taxon>Diaporthe</taxon>
        <taxon>Diaporthe eres species complex</taxon>
    </lineage>
</organism>
<dbReference type="PANTHER" id="PTHR23024:SF24">
    <property type="entry name" value="ALPHA_BETA HYDROLASE FOLD-3 DOMAIN-CONTAINING PROTEIN"/>
    <property type="match status" value="1"/>
</dbReference>
<dbReference type="SUPFAM" id="SSF53474">
    <property type="entry name" value="alpha/beta-Hydrolases"/>
    <property type="match status" value="1"/>
</dbReference>
<sequence>MAHSKFDAFEQFDFVYKSVKNQPLKATVLIPKALRENTSTEYPVLVNWHGGGFVVGHRMYEQWFSPWIIDLSLSTPAILITPDYRLLPESNATDILADLEDFWTWLRTLPDLTAGWRARPNLSRLACAGTSAGGYLAVQSALLFPHLSQIKVIISIAGSLYTDIPYYRIPGPKTILGKKAPVPHKAESIVRTYVKGIKPGTIRTSGDPVEMWELLTCVLQQAYLPRWLGMRAGRGNQTDVMKNLEKVEALPPIWVVQGTHDSVNAL</sequence>
<dbReference type="InterPro" id="IPR050466">
    <property type="entry name" value="Carboxylest/Gibb_receptor"/>
</dbReference>
<evidence type="ECO:0000313" key="3">
    <source>
        <dbReference type="Proteomes" id="UP001600888"/>
    </source>
</evidence>
<name>A0ABR4EQA9_9PEZI</name>
<dbReference type="InterPro" id="IPR013094">
    <property type="entry name" value="AB_hydrolase_3"/>
</dbReference>
<dbReference type="Pfam" id="PF07859">
    <property type="entry name" value="Abhydrolase_3"/>
    <property type="match status" value="1"/>
</dbReference>